<gene>
    <name evidence="1" type="ORF">GCM10017559_62430</name>
</gene>
<accession>A0ABP6L3L1</accession>
<comment type="caution">
    <text evidence="1">The sequence shown here is derived from an EMBL/GenBank/DDBJ whole genome shotgun (WGS) entry which is preliminary data.</text>
</comment>
<reference evidence="2" key="1">
    <citation type="journal article" date="2019" name="Int. J. Syst. Evol. Microbiol.">
        <title>The Global Catalogue of Microorganisms (GCM) 10K type strain sequencing project: providing services to taxonomists for standard genome sequencing and annotation.</title>
        <authorList>
            <consortium name="The Broad Institute Genomics Platform"/>
            <consortium name="The Broad Institute Genome Sequencing Center for Infectious Disease"/>
            <person name="Wu L."/>
            <person name="Ma J."/>
        </authorList>
    </citation>
    <scope>NUCLEOTIDE SEQUENCE [LARGE SCALE GENOMIC DNA]</scope>
    <source>
        <strain evidence="2">JCM 3106</strain>
    </source>
</reference>
<dbReference type="EMBL" id="BAAAWD010000016">
    <property type="protein sequence ID" value="GAA3027666.1"/>
    <property type="molecule type" value="Genomic_DNA"/>
</dbReference>
<dbReference type="Proteomes" id="UP001499930">
    <property type="component" value="Unassembled WGS sequence"/>
</dbReference>
<proteinExistence type="predicted"/>
<keyword evidence="2" id="KW-1185">Reference proteome</keyword>
<sequence>MNQLLLSVLALAGLGVDLTRQVLIGTGDLPMDPVVEATLAADRAVHDQLPVAEGLDQIRARIARRSER</sequence>
<organism evidence="1 2">
    <name type="scientific">Streptosporangium longisporum</name>
    <dbReference type="NCBI Taxonomy" id="46187"/>
    <lineage>
        <taxon>Bacteria</taxon>
        <taxon>Bacillati</taxon>
        <taxon>Actinomycetota</taxon>
        <taxon>Actinomycetes</taxon>
        <taxon>Streptosporangiales</taxon>
        <taxon>Streptosporangiaceae</taxon>
        <taxon>Streptosporangium</taxon>
    </lineage>
</organism>
<evidence type="ECO:0000313" key="2">
    <source>
        <dbReference type="Proteomes" id="UP001499930"/>
    </source>
</evidence>
<name>A0ABP6L3L1_9ACTN</name>
<evidence type="ECO:0000313" key="1">
    <source>
        <dbReference type="EMBL" id="GAA3027666.1"/>
    </source>
</evidence>
<dbReference type="RefSeq" id="WP_344902144.1">
    <property type="nucleotide sequence ID" value="NZ_BAAAWD010000016.1"/>
</dbReference>
<protein>
    <submittedName>
        <fullName evidence="1">Uncharacterized protein</fullName>
    </submittedName>
</protein>